<dbReference type="EMBL" id="MN740120">
    <property type="protein sequence ID" value="QHT88639.1"/>
    <property type="molecule type" value="Genomic_DNA"/>
</dbReference>
<proteinExistence type="predicted"/>
<feature type="compositionally biased region" description="Polar residues" evidence="1">
    <location>
        <begin position="60"/>
        <end position="71"/>
    </location>
</feature>
<dbReference type="AlphaFoldDB" id="A0A6C0I782"/>
<evidence type="ECO:0000256" key="1">
    <source>
        <dbReference type="SAM" id="MobiDB-lite"/>
    </source>
</evidence>
<accession>A0A6C0I782</accession>
<keyword evidence="2" id="KW-0812">Transmembrane</keyword>
<keyword evidence="2" id="KW-1133">Transmembrane helix</keyword>
<feature type="compositionally biased region" description="Basic residues" evidence="1">
    <location>
        <begin position="72"/>
        <end position="86"/>
    </location>
</feature>
<evidence type="ECO:0000256" key="2">
    <source>
        <dbReference type="SAM" id="Phobius"/>
    </source>
</evidence>
<feature type="region of interest" description="Disordered" evidence="1">
    <location>
        <begin position="60"/>
        <end position="86"/>
    </location>
</feature>
<name>A0A6C0I782_9ZZZZ</name>
<reference evidence="3" key="1">
    <citation type="journal article" date="2020" name="Nature">
        <title>Giant virus diversity and host interactions through global metagenomics.</title>
        <authorList>
            <person name="Schulz F."/>
            <person name="Roux S."/>
            <person name="Paez-Espino D."/>
            <person name="Jungbluth S."/>
            <person name="Walsh D.A."/>
            <person name="Denef V.J."/>
            <person name="McMahon K.D."/>
            <person name="Konstantinidis K.T."/>
            <person name="Eloe-Fadrosh E.A."/>
            <person name="Kyrpides N.C."/>
            <person name="Woyke T."/>
        </authorList>
    </citation>
    <scope>NUCLEOTIDE SEQUENCE</scope>
    <source>
        <strain evidence="3">GVMAG-M-3300023184-51</strain>
    </source>
</reference>
<keyword evidence="2" id="KW-0472">Membrane</keyword>
<sequence>MAKGDKVGSIILYSIIGIVAAGLILPGLYVLGGLSVQNAKQAYYERQYDKERAETRAIQNKYINENPNGGTKRNKNYKKQTKKNKK</sequence>
<organism evidence="3">
    <name type="scientific">viral metagenome</name>
    <dbReference type="NCBI Taxonomy" id="1070528"/>
    <lineage>
        <taxon>unclassified sequences</taxon>
        <taxon>metagenomes</taxon>
        <taxon>organismal metagenomes</taxon>
    </lineage>
</organism>
<evidence type="ECO:0000313" key="3">
    <source>
        <dbReference type="EMBL" id="QHT88639.1"/>
    </source>
</evidence>
<protein>
    <submittedName>
        <fullName evidence="3">Uncharacterized protein</fullName>
    </submittedName>
</protein>
<feature type="transmembrane region" description="Helical" evidence="2">
    <location>
        <begin position="12"/>
        <end position="31"/>
    </location>
</feature>